<keyword evidence="3 5" id="KW-0378">Hydrolase</keyword>
<feature type="active site" description="Charge relay system" evidence="5">
    <location>
        <position position="89"/>
    </location>
</feature>
<dbReference type="EC" id="3.4.21.66" evidence="10"/>
<dbReference type="STRING" id="762211.BSTEL_1161"/>
<dbReference type="PROSITE" id="PS00137">
    <property type="entry name" value="SUBTILASE_HIS"/>
    <property type="match status" value="1"/>
</dbReference>
<feature type="active site" description="Charge relay system" evidence="5">
    <location>
        <position position="296"/>
    </location>
</feature>
<feature type="region of interest" description="Disordered" evidence="6">
    <location>
        <begin position="361"/>
        <end position="391"/>
    </location>
</feature>
<dbReference type="InterPro" id="IPR051048">
    <property type="entry name" value="Peptidase_S8/S53_subtilisin"/>
</dbReference>
<dbReference type="PROSITE" id="PS51892">
    <property type="entry name" value="SUBTILASE"/>
    <property type="match status" value="1"/>
</dbReference>
<dbReference type="InterPro" id="IPR006311">
    <property type="entry name" value="TAT_signal"/>
</dbReference>
<feature type="compositionally biased region" description="Low complexity" evidence="6">
    <location>
        <begin position="434"/>
        <end position="446"/>
    </location>
</feature>
<feature type="active site" description="Charge relay system" evidence="5">
    <location>
        <position position="125"/>
    </location>
</feature>
<dbReference type="GO" id="GO:0006508">
    <property type="term" value="P:proteolysis"/>
    <property type="evidence" value="ECO:0007669"/>
    <property type="project" value="UniProtKB-KW"/>
</dbReference>
<evidence type="ECO:0000256" key="3">
    <source>
        <dbReference type="ARBA" id="ARBA00022801"/>
    </source>
</evidence>
<evidence type="ECO:0000313" key="10">
    <source>
        <dbReference type="EMBL" id="KFI96128.1"/>
    </source>
</evidence>
<dbReference type="PANTHER" id="PTHR43399:SF4">
    <property type="entry name" value="CELL WALL-ASSOCIATED PROTEASE"/>
    <property type="match status" value="1"/>
</dbReference>
<dbReference type="EMBL" id="JGZP01000015">
    <property type="protein sequence ID" value="KFI96128.1"/>
    <property type="molecule type" value="Genomic_DNA"/>
</dbReference>
<comment type="caution">
    <text evidence="10">The sequence shown here is derived from an EMBL/GenBank/DDBJ whole genome shotgun (WGS) entry which is preliminary data.</text>
</comment>
<keyword evidence="11" id="KW-1185">Reference proteome</keyword>
<dbReference type="InterPro" id="IPR015500">
    <property type="entry name" value="Peptidase_S8_subtilisin-rel"/>
</dbReference>
<evidence type="ECO:0000256" key="7">
    <source>
        <dbReference type="SAM" id="Phobius"/>
    </source>
</evidence>
<evidence type="ECO:0000256" key="6">
    <source>
        <dbReference type="SAM" id="MobiDB-lite"/>
    </source>
</evidence>
<dbReference type="InterPro" id="IPR023827">
    <property type="entry name" value="Peptidase_S8_Asp-AS"/>
</dbReference>
<dbReference type="InterPro" id="IPR000209">
    <property type="entry name" value="Peptidase_S8/S53_dom"/>
</dbReference>
<dbReference type="Pfam" id="PF00082">
    <property type="entry name" value="Peptidase_S8"/>
    <property type="match status" value="1"/>
</dbReference>
<dbReference type="PANTHER" id="PTHR43399">
    <property type="entry name" value="SUBTILISIN-RELATED"/>
    <property type="match status" value="1"/>
</dbReference>
<protein>
    <submittedName>
        <fullName evidence="10">Subtilisin-type proteinase</fullName>
        <ecNumber evidence="10">3.4.21.66</ecNumber>
    </submittedName>
</protein>
<evidence type="ECO:0000259" key="9">
    <source>
        <dbReference type="Pfam" id="PF00082"/>
    </source>
</evidence>
<dbReference type="GO" id="GO:0004252">
    <property type="term" value="F:serine-type endopeptidase activity"/>
    <property type="evidence" value="ECO:0007669"/>
    <property type="project" value="UniProtKB-UniRule"/>
</dbReference>
<dbReference type="eggNOG" id="COG1404">
    <property type="taxonomic scope" value="Bacteria"/>
</dbReference>
<evidence type="ECO:0000256" key="8">
    <source>
        <dbReference type="SAM" id="SignalP"/>
    </source>
</evidence>
<accession>A0A087DKS8</accession>
<feature type="region of interest" description="Disordered" evidence="6">
    <location>
        <begin position="420"/>
        <end position="452"/>
    </location>
</feature>
<keyword evidence="2 5" id="KW-0645">Protease</keyword>
<comment type="similarity">
    <text evidence="1 5">Belongs to the peptidase S8 family.</text>
</comment>
<feature type="compositionally biased region" description="Basic and acidic residues" evidence="6">
    <location>
        <begin position="420"/>
        <end position="433"/>
    </location>
</feature>
<dbReference type="InterPro" id="IPR036852">
    <property type="entry name" value="Peptidase_S8/S53_dom_sf"/>
</dbReference>
<feature type="compositionally biased region" description="Polar residues" evidence="6">
    <location>
        <begin position="366"/>
        <end position="377"/>
    </location>
</feature>
<dbReference type="InterPro" id="IPR022398">
    <property type="entry name" value="Peptidase_S8_His-AS"/>
</dbReference>
<dbReference type="PRINTS" id="PR00723">
    <property type="entry name" value="SUBTILISIN"/>
</dbReference>
<feature type="transmembrane region" description="Helical" evidence="7">
    <location>
        <begin position="395"/>
        <end position="418"/>
    </location>
</feature>
<feature type="chain" id="PRO_5001820258" evidence="8">
    <location>
        <begin position="47"/>
        <end position="452"/>
    </location>
</feature>
<keyword evidence="7" id="KW-1133">Transmembrane helix</keyword>
<organism evidence="10 11">
    <name type="scientific">Bifidobacterium stellenboschense</name>
    <dbReference type="NCBI Taxonomy" id="762211"/>
    <lineage>
        <taxon>Bacteria</taxon>
        <taxon>Bacillati</taxon>
        <taxon>Actinomycetota</taxon>
        <taxon>Actinomycetes</taxon>
        <taxon>Bifidobacteriales</taxon>
        <taxon>Bifidobacteriaceae</taxon>
        <taxon>Bifidobacterium</taxon>
    </lineage>
</organism>
<keyword evidence="7" id="KW-0812">Transmembrane</keyword>
<keyword evidence="8" id="KW-0732">Signal</keyword>
<dbReference type="Gene3D" id="3.40.50.200">
    <property type="entry name" value="Peptidase S8/S53 domain"/>
    <property type="match status" value="1"/>
</dbReference>
<evidence type="ECO:0000256" key="1">
    <source>
        <dbReference type="ARBA" id="ARBA00011073"/>
    </source>
</evidence>
<dbReference type="OrthoDB" id="3847604at2"/>
<reference evidence="10 11" key="1">
    <citation type="submission" date="2014-03" db="EMBL/GenBank/DDBJ databases">
        <title>Genomics of Bifidobacteria.</title>
        <authorList>
            <person name="Ventura M."/>
            <person name="Milani C."/>
            <person name="Lugli G.A."/>
        </authorList>
    </citation>
    <scope>NUCLEOTIDE SEQUENCE [LARGE SCALE GENOMIC DNA]</scope>
    <source>
        <strain evidence="10 11">DSM 23968</strain>
    </source>
</reference>
<dbReference type="SUPFAM" id="SSF52743">
    <property type="entry name" value="Subtilisin-like"/>
    <property type="match status" value="1"/>
</dbReference>
<sequence>MTMLPYGRPLPRRGWFRRTAAALAAVAALSALTILPSAMTTPTASAAESSCEIGKTNYITDTPWTESALGMSAVRALGDGSGVTVAVVDSGVDTNNPHLGGDAVLPGVNLAGDGAPDGRTDNYGHGTVIAGIIAARQVNGSSLVGIAPKATILPVRVYDRIDNSQSHSSGGPSAQTLADGIRYAADQGAQIINISQSTVTASATLQFAVQYAQDKGSLVVASAGNRATSSSTQDGVRYPASWPGVLGVAAADTSFHTSADSINGPQVDILAPGMSVTSTIPKGVDCVFSPDAASSSYATAYASGAAALVAQAHPDEGASEWMERIEAAGNRPDPDARDDQRGWGMLNPYGAITITLANGLRGPRDSQYTTYETPPTSDTHRIRVTPSPDPDRPTMILTGIVGVLAVVVTIGLVAVRVARDGKRDDDARSDAARLDAAQSAESSSDSGILDAA</sequence>
<dbReference type="PROSITE" id="PS00136">
    <property type="entry name" value="SUBTILASE_ASP"/>
    <property type="match status" value="1"/>
</dbReference>
<keyword evidence="7" id="KW-0472">Membrane</keyword>
<keyword evidence="4 5" id="KW-0720">Serine protease</keyword>
<feature type="domain" description="Peptidase S8/S53" evidence="9">
    <location>
        <begin position="80"/>
        <end position="321"/>
    </location>
</feature>
<name>A0A087DKS8_9BIFI</name>
<evidence type="ECO:0000313" key="11">
    <source>
        <dbReference type="Proteomes" id="UP000029004"/>
    </source>
</evidence>
<gene>
    <name evidence="10" type="ORF">BSTEL_1161</name>
</gene>
<dbReference type="PROSITE" id="PS51318">
    <property type="entry name" value="TAT"/>
    <property type="match status" value="1"/>
</dbReference>
<dbReference type="RefSeq" id="WP_051922966.1">
    <property type="nucleotide sequence ID" value="NZ_JGZP01000015.1"/>
</dbReference>
<evidence type="ECO:0000256" key="2">
    <source>
        <dbReference type="ARBA" id="ARBA00022670"/>
    </source>
</evidence>
<dbReference type="AlphaFoldDB" id="A0A087DKS8"/>
<evidence type="ECO:0000256" key="4">
    <source>
        <dbReference type="ARBA" id="ARBA00022825"/>
    </source>
</evidence>
<evidence type="ECO:0000256" key="5">
    <source>
        <dbReference type="PROSITE-ProRule" id="PRU01240"/>
    </source>
</evidence>
<feature type="signal peptide" evidence="8">
    <location>
        <begin position="1"/>
        <end position="46"/>
    </location>
</feature>
<dbReference type="Proteomes" id="UP000029004">
    <property type="component" value="Unassembled WGS sequence"/>
</dbReference>
<proteinExistence type="inferred from homology"/>